<dbReference type="GeneID" id="57967792"/>
<sequence length="263" mass="29036">MEAVLQVERLTKTYPGNPAPALKNAGFSLGKGEIAGVIGPSGAGKSTLLRCINRLIESSDGAVYIEGEEIMSAPQRQVKNIRRRVGMIFQHYNLVGRLTVMQNVMHGRLGYMSTLDGVLGRYSEEDKRHALKLLKKTGLENLLYHRAGELSGGQKQRVGIVRALMQEPSILLCDEPIASLDPASAMVVMEMIRKLCKEQNIACLVNLHQVDVAKKFCDRIIGMHEGEIVYDGPSWELQDAVIEKIYGKPIEQLMLGGEGHGER</sequence>
<evidence type="ECO:0000256" key="3">
    <source>
        <dbReference type="ARBA" id="ARBA00022741"/>
    </source>
</evidence>
<evidence type="ECO:0000256" key="7">
    <source>
        <dbReference type="ARBA" id="ARBA00023136"/>
    </source>
</evidence>
<keyword evidence="2" id="KW-1003">Cell membrane</keyword>
<dbReference type="PROSITE" id="PS50893">
    <property type="entry name" value="ABC_TRANSPORTER_2"/>
    <property type="match status" value="1"/>
</dbReference>
<name>A0AAW6AVB7_CLOSY</name>
<gene>
    <name evidence="9" type="primary">phnC</name>
    <name evidence="9" type="ORF">PM006_10920</name>
</gene>
<keyword evidence="5" id="KW-0918">Phosphonate transport</keyword>
<dbReference type="InterPro" id="IPR012693">
    <property type="entry name" value="ABC_transpr_PhnC"/>
</dbReference>
<dbReference type="SUPFAM" id="SSF52540">
    <property type="entry name" value="P-loop containing nucleoside triphosphate hydrolases"/>
    <property type="match status" value="1"/>
</dbReference>
<dbReference type="CDD" id="cd03256">
    <property type="entry name" value="ABC_PhnC_transporter"/>
    <property type="match status" value="1"/>
</dbReference>
<keyword evidence="6" id="KW-1278">Translocase</keyword>
<dbReference type="PANTHER" id="PTHR43166:SF6">
    <property type="entry name" value="PHOSPHONATES IMPORT ATP-BINDING PROTEIN PHNC"/>
    <property type="match status" value="1"/>
</dbReference>
<dbReference type="InterPro" id="IPR003439">
    <property type="entry name" value="ABC_transporter-like_ATP-bd"/>
</dbReference>
<keyword evidence="7" id="KW-0472">Membrane</keyword>
<evidence type="ECO:0000256" key="1">
    <source>
        <dbReference type="ARBA" id="ARBA00022448"/>
    </source>
</evidence>
<keyword evidence="3" id="KW-0547">Nucleotide-binding</keyword>
<dbReference type="Pfam" id="PF00005">
    <property type="entry name" value="ABC_tran"/>
    <property type="match status" value="1"/>
</dbReference>
<reference evidence="9" key="1">
    <citation type="submission" date="2023-01" db="EMBL/GenBank/DDBJ databases">
        <title>Human gut microbiome strain richness.</title>
        <authorList>
            <person name="Chen-Liaw A."/>
        </authorList>
    </citation>
    <scope>NUCLEOTIDE SEQUENCE</scope>
    <source>
        <strain evidence="9">B1_m1001713B170214d0_201011</strain>
    </source>
</reference>
<evidence type="ECO:0000256" key="5">
    <source>
        <dbReference type="ARBA" id="ARBA00022885"/>
    </source>
</evidence>
<dbReference type="RefSeq" id="WP_150027194.1">
    <property type="nucleotide sequence ID" value="NZ_JABFCJ010000045.1"/>
</dbReference>
<dbReference type="GO" id="GO:0016020">
    <property type="term" value="C:membrane"/>
    <property type="evidence" value="ECO:0007669"/>
    <property type="project" value="InterPro"/>
</dbReference>
<evidence type="ECO:0000256" key="4">
    <source>
        <dbReference type="ARBA" id="ARBA00022840"/>
    </source>
</evidence>
<evidence type="ECO:0000313" key="10">
    <source>
        <dbReference type="Proteomes" id="UP001300871"/>
    </source>
</evidence>
<dbReference type="Proteomes" id="UP001300871">
    <property type="component" value="Unassembled WGS sequence"/>
</dbReference>
<dbReference type="Gene3D" id="3.40.50.300">
    <property type="entry name" value="P-loop containing nucleotide triphosphate hydrolases"/>
    <property type="match status" value="1"/>
</dbReference>
<keyword evidence="1" id="KW-0813">Transport</keyword>
<dbReference type="GO" id="GO:0015416">
    <property type="term" value="F:ABC-type phosphonate transporter activity"/>
    <property type="evidence" value="ECO:0007669"/>
    <property type="project" value="InterPro"/>
</dbReference>
<dbReference type="EMBL" id="JAQLGM010000024">
    <property type="protein sequence ID" value="MDB2000712.1"/>
    <property type="molecule type" value="Genomic_DNA"/>
</dbReference>
<evidence type="ECO:0000256" key="2">
    <source>
        <dbReference type="ARBA" id="ARBA00022475"/>
    </source>
</evidence>
<dbReference type="InterPro" id="IPR017871">
    <property type="entry name" value="ABC_transporter-like_CS"/>
</dbReference>
<evidence type="ECO:0000313" key="9">
    <source>
        <dbReference type="EMBL" id="MDB2000712.1"/>
    </source>
</evidence>
<dbReference type="PROSITE" id="PS00211">
    <property type="entry name" value="ABC_TRANSPORTER_1"/>
    <property type="match status" value="1"/>
</dbReference>
<dbReference type="NCBIfam" id="TIGR02315">
    <property type="entry name" value="ABC_phnC"/>
    <property type="match status" value="1"/>
</dbReference>
<protein>
    <submittedName>
        <fullName evidence="9">Phosphonate ABC transporter ATP-binding protein</fullName>
    </submittedName>
</protein>
<accession>A0AAW6AVB7</accession>
<dbReference type="PANTHER" id="PTHR43166">
    <property type="entry name" value="AMINO ACID IMPORT ATP-BINDING PROTEIN"/>
    <property type="match status" value="1"/>
</dbReference>
<dbReference type="GO" id="GO:0005524">
    <property type="term" value="F:ATP binding"/>
    <property type="evidence" value="ECO:0007669"/>
    <property type="project" value="UniProtKB-KW"/>
</dbReference>
<proteinExistence type="predicted"/>
<evidence type="ECO:0000256" key="6">
    <source>
        <dbReference type="ARBA" id="ARBA00022967"/>
    </source>
</evidence>
<dbReference type="InterPro" id="IPR050086">
    <property type="entry name" value="MetN_ABC_transporter-like"/>
</dbReference>
<dbReference type="AlphaFoldDB" id="A0AAW6AVB7"/>
<feature type="domain" description="ABC transporter" evidence="8">
    <location>
        <begin position="5"/>
        <end position="250"/>
    </location>
</feature>
<dbReference type="InterPro" id="IPR003593">
    <property type="entry name" value="AAA+_ATPase"/>
</dbReference>
<organism evidence="9 10">
    <name type="scientific">Clostridium symbiosum</name>
    <name type="common">Bacteroides symbiosus</name>
    <dbReference type="NCBI Taxonomy" id="1512"/>
    <lineage>
        <taxon>Bacteria</taxon>
        <taxon>Bacillati</taxon>
        <taxon>Bacillota</taxon>
        <taxon>Clostridia</taxon>
        <taxon>Lachnospirales</taxon>
        <taxon>Lachnospiraceae</taxon>
        <taxon>Otoolea</taxon>
    </lineage>
</organism>
<dbReference type="InterPro" id="IPR027417">
    <property type="entry name" value="P-loop_NTPase"/>
</dbReference>
<dbReference type="SMART" id="SM00382">
    <property type="entry name" value="AAA"/>
    <property type="match status" value="1"/>
</dbReference>
<evidence type="ECO:0000259" key="8">
    <source>
        <dbReference type="PROSITE" id="PS50893"/>
    </source>
</evidence>
<keyword evidence="4 9" id="KW-0067">ATP-binding</keyword>
<comment type="caution">
    <text evidence="9">The sequence shown here is derived from an EMBL/GenBank/DDBJ whole genome shotgun (WGS) entry which is preliminary data.</text>
</comment>
<dbReference type="GO" id="GO:0016887">
    <property type="term" value="F:ATP hydrolysis activity"/>
    <property type="evidence" value="ECO:0007669"/>
    <property type="project" value="InterPro"/>
</dbReference>